<accession>A0AAW1DQD1</accession>
<keyword evidence="2" id="KW-0963">Cytoplasm</keyword>
<evidence type="ECO:0000256" key="6">
    <source>
        <dbReference type="ARBA" id="ARBA00023054"/>
    </source>
</evidence>
<gene>
    <name evidence="13" type="ORF">O3M35_000860</name>
</gene>
<keyword evidence="8" id="KW-0206">Cytoskeleton</keyword>
<evidence type="ECO:0000256" key="11">
    <source>
        <dbReference type="SAM" id="MobiDB-lite"/>
    </source>
</evidence>
<feature type="binding site" evidence="9">
    <location>
        <begin position="126"/>
        <end position="133"/>
    </location>
    <ligand>
        <name>ATP</name>
        <dbReference type="ChEBI" id="CHEBI:30616"/>
    </ligand>
</feature>
<dbReference type="Gene3D" id="3.40.850.10">
    <property type="entry name" value="Kinesin motor domain"/>
    <property type="match status" value="1"/>
</dbReference>
<dbReference type="InterPro" id="IPR001752">
    <property type="entry name" value="Kinesin_motor_dom"/>
</dbReference>
<evidence type="ECO:0000256" key="2">
    <source>
        <dbReference type="ARBA" id="ARBA00022490"/>
    </source>
</evidence>
<evidence type="ECO:0000256" key="4">
    <source>
        <dbReference type="ARBA" id="ARBA00022741"/>
    </source>
</evidence>
<dbReference type="GO" id="GO:0072686">
    <property type="term" value="C:mitotic spindle"/>
    <property type="evidence" value="ECO:0007669"/>
    <property type="project" value="TreeGrafter"/>
</dbReference>
<dbReference type="SUPFAM" id="SSF52540">
    <property type="entry name" value="P-loop containing nucleoside triphosphate hydrolases"/>
    <property type="match status" value="1"/>
</dbReference>
<dbReference type="Pfam" id="PF00225">
    <property type="entry name" value="Kinesin"/>
    <property type="match status" value="1"/>
</dbReference>
<dbReference type="AlphaFoldDB" id="A0AAW1DQD1"/>
<proteinExistence type="inferred from homology"/>
<keyword evidence="14" id="KW-1185">Reference proteome</keyword>
<keyword evidence="3" id="KW-0597">Phosphoprotein</keyword>
<organism evidence="13 14">
    <name type="scientific">Rhynocoris fuscipes</name>
    <dbReference type="NCBI Taxonomy" id="488301"/>
    <lineage>
        <taxon>Eukaryota</taxon>
        <taxon>Metazoa</taxon>
        <taxon>Ecdysozoa</taxon>
        <taxon>Arthropoda</taxon>
        <taxon>Hexapoda</taxon>
        <taxon>Insecta</taxon>
        <taxon>Pterygota</taxon>
        <taxon>Neoptera</taxon>
        <taxon>Paraneoptera</taxon>
        <taxon>Hemiptera</taxon>
        <taxon>Heteroptera</taxon>
        <taxon>Panheteroptera</taxon>
        <taxon>Cimicomorpha</taxon>
        <taxon>Reduviidae</taxon>
        <taxon>Harpactorinae</taxon>
        <taxon>Harpactorini</taxon>
        <taxon>Rhynocoris</taxon>
    </lineage>
</organism>
<protein>
    <recommendedName>
        <fullName evidence="12">Kinesin motor domain-containing protein</fullName>
    </recommendedName>
</protein>
<feature type="coiled-coil region" evidence="10">
    <location>
        <begin position="744"/>
        <end position="785"/>
    </location>
</feature>
<keyword evidence="6 10" id="KW-0175">Coiled coil</keyword>
<evidence type="ECO:0000313" key="14">
    <source>
        <dbReference type="Proteomes" id="UP001461498"/>
    </source>
</evidence>
<dbReference type="PRINTS" id="PR00380">
    <property type="entry name" value="KINESINHEAVY"/>
</dbReference>
<reference evidence="13 14" key="1">
    <citation type="submission" date="2022-12" db="EMBL/GenBank/DDBJ databases">
        <title>Chromosome-level genome assembly of true bugs.</title>
        <authorList>
            <person name="Ma L."/>
            <person name="Li H."/>
        </authorList>
    </citation>
    <scope>NUCLEOTIDE SEQUENCE [LARGE SCALE GENOMIC DNA]</scope>
    <source>
        <strain evidence="13">Lab_2022b</strain>
    </source>
</reference>
<dbReference type="GO" id="GO:0051231">
    <property type="term" value="P:spindle elongation"/>
    <property type="evidence" value="ECO:0007669"/>
    <property type="project" value="TreeGrafter"/>
</dbReference>
<comment type="caution">
    <text evidence="13">The sequence shown here is derived from an EMBL/GenBank/DDBJ whole genome shotgun (WGS) entry which is preliminary data.</text>
</comment>
<evidence type="ECO:0000259" key="12">
    <source>
        <dbReference type="PROSITE" id="PS50067"/>
    </source>
</evidence>
<evidence type="ECO:0000256" key="5">
    <source>
        <dbReference type="ARBA" id="ARBA00022840"/>
    </source>
</evidence>
<dbReference type="GO" id="GO:0007018">
    <property type="term" value="P:microtubule-based movement"/>
    <property type="evidence" value="ECO:0007669"/>
    <property type="project" value="InterPro"/>
</dbReference>
<keyword evidence="4 9" id="KW-0547">Nucleotide-binding</keyword>
<dbReference type="InterPro" id="IPR047149">
    <property type="entry name" value="KIF11-like"/>
</dbReference>
<comment type="subcellular location">
    <subcellularLocation>
        <location evidence="1">Cytoplasm</location>
        <location evidence="1">Cytoskeleton</location>
        <location evidence="1">Spindle</location>
    </subcellularLocation>
</comment>
<evidence type="ECO:0000256" key="9">
    <source>
        <dbReference type="PROSITE-ProRule" id="PRU00283"/>
    </source>
</evidence>
<dbReference type="InterPro" id="IPR036961">
    <property type="entry name" value="Kinesin_motor_dom_sf"/>
</dbReference>
<feature type="compositionally biased region" description="Basic residues" evidence="11">
    <location>
        <begin position="901"/>
        <end position="911"/>
    </location>
</feature>
<dbReference type="GO" id="GO:0005876">
    <property type="term" value="C:spindle microtubule"/>
    <property type="evidence" value="ECO:0007669"/>
    <property type="project" value="TreeGrafter"/>
</dbReference>
<feature type="domain" description="Kinesin motor" evidence="12">
    <location>
        <begin position="41"/>
        <end position="448"/>
    </location>
</feature>
<dbReference type="PANTHER" id="PTHR47970">
    <property type="entry name" value="KINESIN-LIKE PROTEIN KIF11"/>
    <property type="match status" value="1"/>
</dbReference>
<evidence type="ECO:0000256" key="8">
    <source>
        <dbReference type="ARBA" id="ARBA00023212"/>
    </source>
</evidence>
<dbReference type="GO" id="GO:0005634">
    <property type="term" value="C:nucleus"/>
    <property type="evidence" value="ECO:0007669"/>
    <property type="project" value="TreeGrafter"/>
</dbReference>
<feature type="coiled-coil region" evidence="10">
    <location>
        <begin position="652"/>
        <end position="686"/>
    </location>
</feature>
<dbReference type="GO" id="GO:0008574">
    <property type="term" value="F:plus-end-directed microtubule motor activity"/>
    <property type="evidence" value="ECO:0007669"/>
    <property type="project" value="TreeGrafter"/>
</dbReference>
<dbReference type="PANTHER" id="PTHR47970:SF29">
    <property type="entry name" value="KINESIN FAMILY MEMBER 20B"/>
    <property type="match status" value="1"/>
</dbReference>
<evidence type="ECO:0000256" key="1">
    <source>
        <dbReference type="ARBA" id="ARBA00004186"/>
    </source>
</evidence>
<evidence type="ECO:0000313" key="13">
    <source>
        <dbReference type="EMBL" id="KAK9512423.1"/>
    </source>
</evidence>
<feature type="region of interest" description="Disordered" evidence="11">
    <location>
        <begin position="858"/>
        <end position="943"/>
    </location>
</feature>
<evidence type="ECO:0000256" key="10">
    <source>
        <dbReference type="SAM" id="Coils"/>
    </source>
</evidence>
<dbReference type="GO" id="GO:0005524">
    <property type="term" value="F:ATP binding"/>
    <property type="evidence" value="ECO:0007669"/>
    <property type="project" value="UniProtKB-UniRule"/>
</dbReference>
<dbReference type="EMBL" id="JAPXFL010000001">
    <property type="protein sequence ID" value="KAK9512423.1"/>
    <property type="molecule type" value="Genomic_DNA"/>
</dbReference>
<evidence type="ECO:0000256" key="7">
    <source>
        <dbReference type="ARBA" id="ARBA00023175"/>
    </source>
</evidence>
<dbReference type="SMART" id="SM00129">
    <property type="entry name" value="KISc"/>
    <property type="match status" value="1"/>
</dbReference>
<feature type="compositionally biased region" description="Polar residues" evidence="11">
    <location>
        <begin position="881"/>
        <end position="900"/>
    </location>
</feature>
<keyword evidence="7 9" id="KW-0505">Motor protein</keyword>
<dbReference type="GO" id="GO:0090307">
    <property type="term" value="P:mitotic spindle assembly"/>
    <property type="evidence" value="ECO:0007669"/>
    <property type="project" value="TreeGrafter"/>
</dbReference>
<dbReference type="GO" id="GO:0008017">
    <property type="term" value="F:microtubule binding"/>
    <property type="evidence" value="ECO:0007669"/>
    <property type="project" value="InterPro"/>
</dbReference>
<dbReference type="InterPro" id="IPR027417">
    <property type="entry name" value="P-loop_NTPase"/>
</dbReference>
<evidence type="ECO:0000256" key="3">
    <source>
        <dbReference type="ARBA" id="ARBA00022553"/>
    </source>
</evidence>
<sequence>MESLGSYLEVGPSTLDQDTQLPSPTGVVRRINFEGISEDETIRVFLRIKPKSLTNINDSINTKHYRLDGNSITAITSSGKAEFHNEYFFNSILTPTTTQAEVFDLIVRARLREVLLGADTLLFAYGTTGSGKSYTIQGKGSEPGIIPRVLYVIFASIGENQDKFCNLAPSKSDSIIAISKNEFQQLEKEKQFLLDYSDSILFQLQSKSANDTIRATSCGEMAETLNSVSPIDIDKEDCAYSIWISFIEVYNETIFDLLVNPDETKVNLKIASDETRQAYVKGVKYLCVSSWEEAYKLYLFGKHNLHVSPTSQNKNSSRSHCILSIKIIKRPLTKNSLFYDVSCFTICDLAGSERQKKTRNIGARMKESQSINTSLLVLNRCFNVIRSNQSKKNQEQIVPFRESKLTLLFQNSLCGNSGVTMITNISQSDELVSETHQVLKATAVATKIKAKPFVKKTYLARQSMFSNYCSTRIEIHPPSSSDIDEGMGSSLSCHTCVEYKKEIELLKQIVDDKETALCAVKEKCSQREKDLRVELVDKFAKMLDESDKKHKERMEDLKSDHRKHIEATKRMYKAFYEQKLAERTVYEDSSVMIQSDLKEKLLKLAQLYNIVCQSGDIDADTLLDKIIEIKTQSQLKEETEKQAQDDDLVIKIAELESNFNHLQMKNEELEREINTMRANHIEEMCRNEGELIQLKQAIKATGDIFEVCEDDTINVLDKVNKKFKEFHAKYLEQEKMLTVGVNDYTELEKVAKTLERDKAHLEEEIAIKENKIGELLDDISNLNELLAAKVNSDQFLETEPVTVKLGQLTLDDGAEESIDPLPTGTVPKRITRRTRQKTLVTDESDDDPSFFLPVQAATTGKKKKRTTKKAFQLDVPPSPFTKLTESADESNSNVPNVSTSKSRRKLFRKGSLHLGDDEPVQVQDPEMSQQSPHSCMKTLRPRK</sequence>
<dbReference type="PROSITE" id="PS50067">
    <property type="entry name" value="KINESIN_MOTOR_2"/>
    <property type="match status" value="1"/>
</dbReference>
<name>A0AAW1DQD1_9HEMI</name>
<keyword evidence="5 9" id="KW-0067">ATP-binding</keyword>
<dbReference type="Proteomes" id="UP001461498">
    <property type="component" value="Unassembled WGS sequence"/>
</dbReference>
<comment type="similarity">
    <text evidence="9">Belongs to the TRAFAC class myosin-kinesin ATPase superfamily. Kinesin family.</text>
</comment>